<dbReference type="EMBL" id="BQKI01000073">
    <property type="protein sequence ID" value="GJN17791.1"/>
    <property type="molecule type" value="Genomic_DNA"/>
</dbReference>
<accession>A0AAV5E6H5</accession>
<dbReference type="AlphaFoldDB" id="A0AAV5E6H5"/>
<dbReference type="Proteomes" id="UP001054889">
    <property type="component" value="Unassembled WGS sequence"/>
</dbReference>
<dbReference type="PANTHER" id="PTHR36892:SF7">
    <property type="entry name" value="HVA22-LIKE PROTEIN F"/>
    <property type="match status" value="1"/>
</dbReference>
<evidence type="ECO:0000313" key="1">
    <source>
        <dbReference type="EMBL" id="GJN17791.1"/>
    </source>
</evidence>
<gene>
    <name evidence="1" type="primary">gb04889</name>
    <name evidence="1" type="ORF">PR202_gb04889</name>
</gene>
<comment type="caution">
    <text evidence="1">The sequence shown here is derived from an EMBL/GenBank/DDBJ whole genome shotgun (WGS) entry which is preliminary data.</text>
</comment>
<evidence type="ECO:0008006" key="3">
    <source>
        <dbReference type="Google" id="ProtNLM"/>
    </source>
</evidence>
<proteinExistence type="predicted"/>
<dbReference type="Pfam" id="PF03134">
    <property type="entry name" value="TB2_DP1_HVA22"/>
    <property type="match status" value="1"/>
</dbReference>
<reference evidence="1" key="2">
    <citation type="submission" date="2021-12" db="EMBL/GenBank/DDBJ databases">
        <title>Resequencing data analysis of finger millet.</title>
        <authorList>
            <person name="Hatakeyama M."/>
            <person name="Aluri S."/>
            <person name="Balachadran M.T."/>
            <person name="Sivarajan S.R."/>
            <person name="Poveda L."/>
            <person name="Shimizu-Inatsugi R."/>
            <person name="Schlapbach R."/>
            <person name="Sreeman S.M."/>
            <person name="Shimizu K.K."/>
        </authorList>
    </citation>
    <scope>NUCLEOTIDE SEQUENCE</scope>
</reference>
<keyword evidence="2" id="KW-1185">Reference proteome</keyword>
<protein>
    <recommendedName>
        <fullName evidence="3">HVA22-like protein</fullName>
    </recommendedName>
</protein>
<name>A0AAV5E6H5_ELECO</name>
<dbReference type="PANTHER" id="PTHR36892">
    <property type="entry name" value="OS01G0201800 PROTEIN"/>
    <property type="match status" value="1"/>
</dbReference>
<reference evidence="1" key="1">
    <citation type="journal article" date="2018" name="DNA Res.">
        <title>Multiple hybrid de novo genome assembly of finger millet, an orphan allotetraploid crop.</title>
        <authorList>
            <person name="Hatakeyama M."/>
            <person name="Aluri S."/>
            <person name="Balachadran M.T."/>
            <person name="Sivarajan S.R."/>
            <person name="Patrignani A."/>
            <person name="Gruter S."/>
            <person name="Poveda L."/>
            <person name="Shimizu-Inatsugi R."/>
            <person name="Baeten J."/>
            <person name="Francoijs K.J."/>
            <person name="Nataraja K.N."/>
            <person name="Reddy Y.A.N."/>
            <person name="Phadnis S."/>
            <person name="Ravikumar R.L."/>
            <person name="Schlapbach R."/>
            <person name="Sreeman S.M."/>
            <person name="Shimizu K.K."/>
        </authorList>
    </citation>
    <scope>NUCLEOTIDE SEQUENCE</scope>
</reference>
<dbReference type="InterPro" id="IPR004345">
    <property type="entry name" value="TB2_DP1_HVA22"/>
</dbReference>
<evidence type="ECO:0000313" key="2">
    <source>
        <dbReference type="Proteomes" id="UP001054889"/>
    </source>
</evidence>
<organism evidence="1 2">
    <name type="scientific">Eleusine coracana subsp. coracana</name>
    <dbReference type="NCBI Taxonomy" id="191504"/>
    <lineage>
        <taxon>Eukaryota</taxon>
        <taxon>Viridiplantae</taxon>
        <taxon>Streptophyta</taxon>
        <taxon>Embryophyta</taxon>
        <taxon>Tracheophyta</taxon>
        <taxon>Spermatophyta</taxon>
        <taxon>Magnoliopsida</taxon>
        <taxon>Liliopsida</taxon>
        <taxon>Poales</taxon>
        <taxon>Poaceae</taxon>
        <taxon>PACMAD clade</taxon>
        <taxon>Chloridoideae</taxon>
        <taxon>Cynodonteae</taxon>
        <taxon>Eleusininae</taxon>
        <taxon>Eleusine</taxon>
    </lineage>
</organism>
<sequence>MTNVMQGQKNVGLSHSQAGKTVLDVCVGQDVPHPQQSTMRLMGKTVSVCKRSKDHSSSNMGKVCSDNITTEAPPLTANPFQLPQKRSLPCQDFAIPRGHLNNSSDFVPRIARNTLSGPKTTFNGIQNPRLQLVNSVSSTAKDCTWNFGSQFVRPAECNKASMVSASEARHVDLHQPANISSIPRSAWIEDDHNVVGPAMNQSSPIPQGLLKSSMKEKYQKSTLLCYDDPSSAPIRQPYQISGTKLPCASIISFFDHGSNNFSGPCPSRTSNLPNTSVSASGLTCMGSLTNTNGRMVAGFANQINNGPACADNASQQLAKRQRVTDRHDFTSISVSASGRTCTGSFTDTGGRMAAGFANQINNRPACADNVSQQPAKIQLVTDRHDFTSISVSASGQTCMGSFTNTDGRMVAGFANQINNRPACADNVSQQPAKRQLITDRHDFTSIGPNTTNHSLGWSLDDAVGPQILDFRNKVAGDAAQVWKNENNNSSVSSGSVPAAETRWRESNVPKITAKAAIGNASVFLLQNHQSLGFEMSGTDIDAVSLNTQNFCSFTLLACDIATLGKEIIKKPRSSYSQSHNLQRRVMGVLGALARHLDALVGPGVMLLYPLYASMRAIESPSSLDDQQWLTYWVLYSLITLFELSCWKVLQWIPLWPYMKLLFCCWLVLPIFNGAAYIYETHVRRYFKIGNYVSPAYNERQRKVLQMMSLDARKSVERFIETHGPDALDKIIRAVSFPSHLSVSGFQSLLDYVI</sequence>